<feature type="chain" id="PRO_5017309380" description="Amidohydrolase 3 domain-containing protein" evidence="1">
    <location>
        <begin position="20"/>
        <end position="550"/>
    </location>
</feature>
<dbReference type="Proteomes" id="UP000253083">
    <property type="component" value="Unassembled WGS sequence"/>
</dbReference>
<dbReference type="PANTHER" id="PTHR22642">
    <property type="entry name" value="IMIDAZOLONEPROPIONASE"/>
    <property type="match status" value="1"/>
</dbReference>
<evidence type="ECO:0000313" key="3">
    <source>
        <dbReference type="EMBL" id="RBP52742.1"/>
    </source>
</evidence>
<dbReference type="SUPFAM" id="SSF51556">
    <property type="entry name" value="Metallo-dependent hydrolases"/>
    <property type="match status" value="1"/>
</dbReference>
<name>A0A395JQZ2_9GAMM</name>
<dbReference type="InterPro" id="IPR011059">
    <property type="entry name" value="Metal-dep_hydrolase_composite"/>
</dbReference>
<reference evidence="3 4" key="1">
    <citation type="submission" date="2018-06" db="EMBL/GenBank/DDBJ databases">
        <title>Genomic Encyclopedia of Type Strains, Phase IV (KMG-IV): sequencing the most valuable type-strain genomes for metagenomic binning, comparative biology and taxonomic classification.</title>
        <authorList>
            <person name="Goeker M."/>
        </authorList>
    </citation>
    <scope>NUCLEOTIDE SEQUENCE [LARGE SCALE GENOMIC DNA]</scope>
    <source>
        <strain evidence="3 4">DSM 24032</strain>
    </source>
</reference>
<sequence length="550" mass="59291">MNKYLIALSIAIFSIGAKAESKVTLVSNATVYTVDSEQPTADAFAYQNGKFIAVGKHADLRNAYPDAMPLDLDGATVVPGIIDAHGHLLGLGQSLMFADLMGTNNKAEIIALLQARAKDLVDGQWLLGRGWDQNDWPVKELPTAADLDAAFPDRPVWLERVDGHANWGNSKAMSFANKDLSGDWQPEGGEIVRNAKGQASGVFVDNAVALIQQQVPAATEAELTEALTLAMQKTASVGLTAMHDAGTSLQVWKLLESLNQQDKLTVRVYAMADGANEMLSYLCDNGASIDPAARLTARAVKLYSDGALGSRGAALLSDYSDDPSNMGLLIESEDTLKKHATRAEACGLQVNIHAIGDRGNRVTLNVLEASNTKDNPGRHRIEHSQIVEATDFKRFKELGLIASVQPTHATSDMYWAEDRVGPQRIQGAYAWQTFIEAGVPLALGSDFPVERAAPLPGFYAAVARQDAKGWPEKGWYADQALTREQALHGFTLGAAYAAFQEDQLGSIEVGKRADFVVLSKDIMQIPVAEILDTKILGTYIDGTAVFQAQP</sequence>
<dbReference type="AlphaFoldDB" id="A0A395JQZ2"/>
<keyword evidence="1" id="KW-0732">Signal</keyword>
<dbReference type="GO" id="GO:0016810">
    <property type="term" value="F:hydrolase activity, acting on carbon-nitrogen (but not peptide) bonds"/>
    <property type="evidence" value="ECO:0007669"/>
    <property type="project" value="InterPro"/>
</dbReference>
<dbReference type="Gene3D" id="3.10.310.70">
    <property type="match status" value="1"/>
</dbReference>
<dbReference type="InterPro" id="IPR013108">
    <property type="entry name" value="Amidohydro_3"/>
</dbReference>
<proteinExistence type="predicted"/>
<feature type="signal peptide" evidence="1">
    <location>
        <begin position="1"/>
        <end position="19"/>
    </location>
</feature>
<dbReference type="Gene3D" id="2.30.40.10">
    <property type="entry name" value="Urease, subunit C, domain 1"/>
    <property type="match status" value="1"/>
</dbReference>
<protein>
    <recommendedName>
        <fullName evidence="2">Amidohydrolase 3 domain-containing protein</fullName>
    </recommendedName>
</protein>
<organism evidence="3 4">
    <name type="scientific">Arenicella xantha</name>
    <dbReference type="NCBI Taxonomy" id="644221"/>
    <lineage>
        <taxon>Bacteria</taxon>
        <taxon>Pseudomonadati</taxon>
        <taxon>Pseudomonadota</taxon>
        <taxon>Gammaproteobacteria</taxon>
        <taxon>Arenicellales</taxon>
        <taxon>Arenicellaceae</taxon>
        <taxon>Arenicella</taxon>
    </lineage>
</organism>
<comment type="caution">
    <text evidence="3">The sequence shown here is derived from an EMBL/GenBank/DDBJ whole genome shotgun (WGS) entry which is preliminary data.</text>
</comment>
<gene>
    <name evidence="3" type="ORF">DFR28_101124</name>
</gene>
<dbReference type="PANTHER" id="PTHR22642:SF2">
    <property type="entry name" value="PROTEIN LONG AFTER FAR-RED 3"/>
    <property type="match status" value="1"/>
</dbReference>
<dbReference type="CDD" id="cd01300">
    <property type="entry name" value="YtcJ_like"/>
    <property type="match status" value="1"/>
</dbReference>
<dbReference type="EMBL" id="QNRT01000001">
    <property type="protein sequence ID" value="RBP52742.1"/>
    <property type="molecule type" value="Genomic_DNA"/>
</dbReference>
<dbReference type="Gene3D" id="3.20.20.140">
    <property type="entry name" value="Metal-dependent hydrolases"/>
    <property type="match status" value="1"/>
</dbReference>
<dbReference type="SUPFAM" id="SSF51338">
    <property type="entry name" value="Composite domain of metallo-dependent hydrolases"/>
    <property type="match status" value="1"/>
</dbReference>
<feature type="domain" description="Amidohydrolase 3" evidence="2">
    <location>
        <begin position="71"/>
        <end position="546"/>
    </location>
</feature>
<evidence type="ECO:0000313" key="4">
    <source>
        <dbReference type="Proteomes" id="UP000253083"/>
    </source>
</evidence>
<accession>A0A395JQZ2</accession>
<evidence type="ECO:0000259" key="2">
    <source>
        <dbReference type="Pfam" id="PF07969"/>
    </source>
</evidence>
<dbReference type="Pfam" id="PF07969">
    <property type="entry name" value="Amidohydro_3"/>
    <property type="match status" value="1"/>
</dbReference>
<dbReference type="InterPro" id="IPR032466">
    <property type="entry name" value="Metal_Hydrolase"/>
</dbReference>
<dbReference type="RefSeq" id="WP_113952366.1">
    <property type="nucleotide sequence ID" value="NZ_QNRT01000001.1"/>
</dbReference>
<keyword evidence="4" id="KW-1185">Reference proteome</keyword>
<dbReference type="InParanoid" id="A0A395JQZ2"/>
<evidence type="ECO:0000256" key="1">
    <source>
        <dbReference type="SAM" id="SignalP"/>
    </source>
</evidence>
<dbReference type="OrthoDB" id="5734927at2"/>
<dbReference type="InterPro" id="IPR033932">
    <property type="entry name" value="YtcJ-like"/>
</dbReference>